<evidence type="ECO:0000313" key="2">
    <source>
        <dbReference type="Proteomes" id="UP000182660"/>
    </source>
</evidence>
<gene>
    <name evidence="1" type="ORF">MT2528_4096</name>
</gene>
<protein>
    <recommendedName>
        <fullName evidence="3">CHK kinase-like domain-containing protein</fullName>
    </recommendedName>
</protein>
<accession>A0ABY1HIN9</accession>
<reference evidence="1 2" key="1">
    <citation type="submission" date="2016-11" db="EMBL/GenBank/DDBJ databases">
        <authorList>
            <person name="Klemetsen T."/>
        </authorList>
    </citation>
    <scope>NUCLEOTIDE SEQUENCE [LARGE SCALE GENOMIC DNA]</scope>
    <source>
        <strain evidence="1">MT 2528</strain>
    </source>
</reference>
<dbReference type="Gene3D" id="3.90.1200.10">
    <property type="match status" value="1"/>
</dbReference>
<dbReference type="InterPro" id="IPR004119">
    <property type="entry name" value="EcKL"/>
</dbReference>
<dbReference type="InterPro" id="IPR011009">
    <property type="entry name" value="Kinase-like_dom_sf"/>
</dbReference>
<dbReference type="PANTHER" id="PTHR11012">
    <property type="entry name" value="PROTEIN KINASE-LIKE DOMAIN-CONTAINING"/>
    <property type="match status" value="1"/>
</dbReference>
<dbReference type="EMBL" id="FPLJ01000102">
    <property type="protein sequence ID" value="SGZ00797.1"/>
    <property type="molecule type" value="Genomic_DNA"/>
</dbReference>
<proteinExistence type="predicted"/>
<comment type="caution">
    <text evidence="1">The sequence shown here is derived from an EMBL/GenBank/DDBJ whole genome shotgun (WGS) entry which is preliminary data.</text>
</comment>
<evidence type="ECO:0008006" key="3">
    <source>
        <dbReference type="Google" id="ProtNLM"/>
    </source>
</evidence>
<dbReference type="SUPFAM" id="SSF56112">
    <property type="entry name" value="Protein kinase-like (PK-like)"/>
    <property type="match status" value="1"/>
</dbReference>
<dbReference type="Proteomes" id="UP000182660">
    <property type="component" value="Unassembled WGS sequence"/>
</dbReference>
<evidence type="ECO:0000313" key="1">
    <source>
        <dbReference type="EMBL" id="SGZ00797.1"/>
    </source>
</evidence>
<sequence length="347" mass="39699">MMATRVVSAQLIQPLWGGYGELFRATLDGSQHTTVIVKHIKLPQPKVHPRGWNTPISHQRKLKSYQVELHWYQHYANKCLAQCPVPKCLYVEEKNDEILLIMEDLATLGFEQTFTSFEPKPASHESTVDNPHNSHQHVSQQQIKACLSWLSYFHAQHLTIEPTGLWDCGSYWHLATRPDELAALTDITLQQAAEKIDQTLQQCQFQTLIHGDAKLANFCFTTTGDRVAGVDFQYVGKGCGMKDVILLLSSCLPYQYCEQDVPDLLDYYFGQLKQALSECQPHVDPQTVENEWRPLYCVAWADFQRFMKGWSPTHWKINSYTEAVTQQALLQLKTVQLNSAEQGESKQ</sequence>
<keyword evidence="2" id="KW-1185">Reference proteome</keyword>
<name>A0ABY1HIN9_9GAMM</name>
<dbReference type="Pfam" id="PF02958">
    <property type="entry name" value="EcKL"/>
    <property type="match status" value="1"/>
</dbReference>
<organism evidence="1 2">
    <name type="scientific">Moritella viscosa</name>
    <dbReference type="NCBI Taxonomy" id="80854"/>
    <lineage>
        <taxon>Bacteria</taxon>
        <taxon>Pseudomonadati</taxon>
        <taxon>Pseudomonadota</taxon>
        <taxon>Gammaproteobacteria</taxon>
        <taxon>Alteromonadales</taxon>
        <taxon>Moritellaceae</taxon>
        <taxon>Moritella</taxon>
    </lineage>
</organism>
<dbReference type="PANTHER" id="PTHR11012:SF30">
    <property type="entry name" value="PROTEIN KINASE-LIKE DOMAIN-CONTAINING"/>
    <property type="match status" value="1"/>
</dbReference>